<feature type="region of interest" description="Disordered" evidence="1">
    <location>
        <begin position="109"/>
        <end position="146"/>
    </location>
</feature>
<evidence type="ECO:0000256" key="1">
    <source>
        <dbReference type="SAM" id="MobiDB-lite"/>
    </source>
</evidence>
<dbReference type="Proteomes" id="UP000035642">
    <property type="component" value="Unassembled WGS sequence"/>
</dbReference>
<feature type="compositionally biased region" description="Basic and acidic residues" evidence="1">
    <location>
        <begin position="128"/>
        <end position="140"/>
    </location>
</feature>
<protein>
    <submittedName>
        <fullName evidence="3">Uncharacterized protein</fullName>
    </submittedName>
</protein>
<evidence type="ECO:0000313" key="3">
    <source>
        <dbReference type="WBParaSite" id="ACAC_0000763301-mRNA-1"/>
    </source>
</evidence>
<reference evidence="3" key="2">
    <citation type="submission" date="2017-02" db="UniProtKB">
        <authorList>
            <consortium name="WormBaseParasite"/>
        </authorList>
    </citation>
    <scope>IDENTIFICATION</scope>
</reference>
<dbReference type="AlphaFoldDB" id="A0A0K0DB72"/>
<name>A0A0K0DB72_ANGCA</name>
<evidence type="ECO:0000313" key="2">
    <source>
        <dbReference type="Proteomes" id="UP000035642"/>
    </source>
</evidence>
<sequence>MMEVCVNGNSSTPSFEWSTCQSAQPSTARPKRDFRFQVIEVRQHPKWFIWPSRNRGHEEEVDENHNKEAKTVGMENDYQQANCSSQNQYATYTKTQNGYGTKRRNMLRGSKRMQLEKDGVPGRTSSEPARRLSTKKDKATTEPLASGGLSNTFKILSIAKKWDSFDATDDESDDATVSCAGVNKMAKGDCRWTAK</sequence>
<keyword evidence="2" id="KW-1185">Reference proteome</keyword>
<dbReference type="WBParaSite" id="ACAC_0000763301-mRNA-1">
    <property type="protein sequence ID" value="ACAC_0000763301-mRNA-1"/>
    <property type="gene ID" value="ACAC_0000763301"/>
</dbReference>
<reference evidence="2" key="1">
    <citation type="submission" date="2012-09" db="EMBL/GenBank/DDBJ databases">
        <authorList>
            <person name="Martin A.A."/>
        </authorList>
    </citation>
    <scope>NUCLEOTIDE SEQUENCE</scope>
</reference>
<accession>A0A0K0DB72</accession>
<organism evidence="2 3">
    <name type="scientific">Angiostrongylus cantonensis</name>
    <name type="common">Rat lungworm</name>
    <dbReference type="NCBI Taxonomy" id="6313"/>
    <lineage>
        <taxon>Eukaryota</taxon>
        <taxon>Metazoa</taxon>
        <taxon>Ecdysozoa</taxon>
        <taxon>Nematoda</taxon>
        <taxon>Chromadorea</taxon>
        <taxon>Rhabditida</taxon>
        <taxon>Rhabditina</taxon>
        <taxon>Rhabditomorpha</taxon>
        <taxon>Strongyloidea</taxon>
        <taxon>Metastrongylidae</taxon>
        <taxon>Angiostrongylus</taxon>
    </lineage>
</organism>
<proteinExistence type="predicted"/>